<dbReference type="InterPro" id="IPR011006">
    <property type="entry name" value="CheY-like_superfamily"/>
</dbReference>
<dbReference type="Gene3D" id="3.40.50.2300">
    <property type="match status" value="1"/>
</dbReference>
<keyword evidence="9" id="KW-1185">Reference proteome</keyword>
<dbReference type="SMART" id="SM00448">
    <property type="entry name" value="REC"/>
    <property type="match status" value="1"/>
</dbReference>
<dbReference type="EMBL" id="JBEWLY010000013">
    <property type="protein sequence ID" value="MET1755662.1"/>
    <property type="molecule type" value="Genomic_DNA"/>
</dbReference>
<dbReference type="Gene3D" id="3.30.565.10">
    <property type="entry name" value="Histidine kinase-like ATPase, C-terminal domain"/>
    <property type="match status" value="1"/>
</dbReference>
<dbReference type="SUPFAM" id="SSF47384">
    <property type="entry name" value="Homodimeric domain of signal transducing histidine kinase"/>
    <property type="match status" value="1"/>
</dbReference>
<dbReference type="SUPFAM" id="SSF52172">
    <property type="entry name" value="CheY-like"/>
    <property type="match status" value="1"/>
</dbReference>
<evidence type="ECO:0000256" key="1">
    <source>
        <dbReference type="ARBA" id="ARBA00000085"/>
    </source>
</evidence>
<dbReference type="InterPro" id="IPR003594">
    <property type="entry name" value="HATPase_dom"/>
</dbReference>
<feature type="domain" description="Response regulatory" evidence="7">
    <location>
        <begin position="428"/>
        <end position="537"/>
    </location>
</feature>
<dbReference type="Gene3D" id="1.10.287.130">
    <property type="match status" value="1"/>
</dbReference>
<keyword evidence="3 4" id="KW-0597">Phosphoprotein</keyword>
<dbReference type="CDD" id="cd00082">
    <property type="entry name" value="HisKA"/>
    <property type="match status" value="1"/>
</dbReference>
<dbReference type="Pfam" id="PF00512">
    <property type="entry name" value="HisKA"/>
    <property type="match status" value="1"/>
</dbReference>
<dbReference type="InterPro" id="IPR004358">
    <property type="entry name" value="Sig_transdc_His_kin-like_C"/>
</dbReference>
<dbReference type="SUPFAM" id="SSF55874">
    <property type="entry name" value="ATPase domain of HSP90 chaperone/DNA topoisomerase II/histidine kinase"/>
    <property type="match status" value="1"/>
</dbReference>
<comment type="catalytic activity">
    <reaction evidence="1">
        <text>ATP + protein L-histidine = ADP + protein N-phospho-L-histidine.</text>
        <dbReference type="EC" id="2.7.13.3"/>
    </reaction>
</comment>
<proteinExistence type="predicted"/>
<comment type="caution">
    <text evidence="8">The sequence shown here is derived from an EMBL/GenBank/DDBJ whole genome shotgun (WGS) entry which is preliminary data.</text>
</comment>
<evidence type="ECO:0000313" key="9">
    <source>
        <dbReference type="Proteomes" id="UP001548713"/>
    </source>
</evidence>
<feature type="modified residue" description="4-aspartylphosphate" evidence="4">
    <location>
        <position position="477"/>
    </location>
</feature>
<dbReference type="InterPro" id="IPR001789">
    <property type="entry name" value="Sig_transdc_resp-reg_receiver"/>
</dbReference>
<organism evidence="8 9">
    <name type="scientific">Novosphingobium kalidii</name>
    <dbReference type="NCBI Taxonomy" id="3230299"/>
    <lineage>
        <taxon>Bacteria</taxon>
        <taxon>Pseudomonadati</taxon>
        <taxon>Pseudomonadota</taxon>
        <taxon>Alphaproteobacteria</taxon>
        <taxon>Sphingomonadales</taxon>
        <taxon>Sphingomonadaceae</taxon>
        <taxon>Novosphingobium</taxon>
    </lineage>
</organism>
<evidence type="ECO:0000256" key="5">
    <source>
        <dbReference type="SAM" id="Coils"/>
    </source>
</evidence>
<evidence type="ECO:0000256" key="2">
    <source>
        <dbReference type="ARBA" id="ARBA00012438"/>
    </source>
</evidence>
<dbReference type="SMART" id="SM00387">
    <property type="entry name" value="HATPase_c"/>
    <property type="match status" value="1"/>
</dbReference>
<name>A0ABV2D1A4_9SPHN</name>
<dbReference type="SMART" id="SM00388">
    <property type="entry name" value="HisKA"/>
    <property type="match status" value="1"/>
</dbReference>
<feature type="coiled-coil region" evidence="5">
    <location>
        <begin position="143"/>
        <end position="177"/>
    </location>
</feature>
<dbReference type="PANTHER" id="PTHR43065">
    <property type="entry name" value="SENSOR HISTIDINE KINASE"/>
    <property type="match status" value="1"/>
</dbReference>
<sequence length="549" mass="58673">MEPSEISERALLLAPLGRDAAVAAAMLAEAGIDSLACGSITDLSSGIKSGAGFVLVTEEALATADLHVLSAWIEAQPEWSDLPFVLLTRRGGGLERNPSAARFLSILGNVTFLERPFHPTTLVSLAHSALRARRRQYEARSRLEELSDLTRSLEERVKVASQERENALAQLHEAQKLETLGQLTGGVAHDFNNLLTPITGTLDLLNRRHGGDDPRAARLIGGALESAERARILVQRLLGFARRQALQTRPIDIAALLEGMRDLIASSIGPGINLELRCEDGLPAGMVDPNQLELAVLNLCVNARDAMPESGRLTISVTVENLEPGEVPRLASGVYLRLSVIDTGTGMSPETLQRAVEPFYSTKDVGKGTGLGLSMVHGLASQLGGGFGLSSTPGQGTRVDLWLPAAVDAAVSFRLHEAASSDSIEPLSILLVDDEPLVRTATAEMLRELGHHVREVASGADALASLATSPFDLVVTDYKMPRMNGAELARKIASRQPAIPVLLITGYTGAGALKLDTPRLDKPFRRADLSSAIRRALHANSNTESPFAR</sequence>
<dbReference type="PROSITE" id="PS50109">
    <property type="entry name" value="HIS_KIN"/>
    <property type="match status" value="1"/>
</dbReference>
<dbReference type="PRINTS" id="PR00344">
    <property type="entry name" value="BCTRLSENSOR"/>
</dbReference>
<evidence type="ECO:0000313" key="8">
    <source>
        <dbReference type="EMBL" id="MET1755662.1"/>
    </source>
</evidence>
<evidence type="ECO:0000256" key="4">
    <source>
        <dbReference type="PROSITE-ProRule" id="PRU00169"/>
    </source>
</evidence>
<dbReference type="CDD" id="cd00156">
    <property type="entry name" value="REC"/>
    <property type="match status" value="1"/>
</dbReference>
<keyword evidence="8" id="KW-0547">Nucleotide-binding</keyword>
<feature type="domain" description="Histidine kinase" evidence="6">
    <location>
        <begin position="186"/>
        <end position="407"/>
    </location>
</feature>
<dbReference type="EC" id="2.7.13.3" evidence="2"/>
<dbReference type="PANTHER" id="PTHR43065:SF42">
    <property type="entry name" value="TWO-COMPONENT SENSOR PPRA"/>
    <property type="match status" value="1"/>
</dbReference>
<dbReference type="InterPro" id="IPR036097">
    <property type="entry name" value="HisK_dim/P_sf"/>
</dbReference>
<dbReference type="Pfam" id="PF00072">
    <property type="entry name" value="Response_reg"/>
    <property type="match status" value="1"/>
</dbReference>
<evidence type="ECO:0000259" key="7">
    <source>
        <dbReference type="PROSITE" id="PS50110"/>
    </source>
</evidence>
<dbReference type="PROSITE" id="PS50110">
    <property type="entry name" value="RESPONSE_REGULATORY"/>
    <property type="match status" value="1"/>
</dbReference>
<accession>A0ABV2D1A4</accession>
<dbReference type="Pfam" id="PF02518">
    <property type="entry name" value="HATPase_c"/>
    <property type="match status" value="1"/>
</dbReference>
<keyword evidence="5" id="KW-0175">Coiled coil</keyword>
<dbReference type="GO" id="GO:0005524">
    <property type="term" value="F:ATP binding"/>
    <property type="evidence" value="ECO:0007669"/>
    <property type="project" value="UniProtKB-KW"/>
</dbReference>
<dbReference type="Proteomes" id="UP001548713">
    <property type="component" value="Unassembled WGS sequence"/>
</dbReference>
<dbReference type="InterPro" id="IPR036890">
    <property type="entry name" value="HATPase_C_sf"/>
</dbReference>
<dbReference type="InterPro" id="IPR003661">
    <property type="entry name" value="HisK_dim/P_dom"/>
</dbReference>
<dbReference type="InterPro" id="IPR005467">
    <property type="entry name" value="His_kinase_dom"/>
</dbReference>
<keyword evidence="8" id="KW-0067">ATP-binding</keyword>
<gene>
    <name evidence="8" type="ORF">ABVV53_09350</name>
</gene>
<evidence type="ECO:0000256" key="3">
    <source>
        <dbReference type="ARBA" id="ARBA00022553"/>
    </source>
</evidence>
<dbReference type="RefSeq" id="WP_353984104.1">
    <property type="nucleotide sequence ID" value="NZ_JBEWLY010000013.1"/>
</dbReference>
<evidence type="ECO:0000259" key="6">
    <source>
        <dbReference type="PROSITE" id="PS50109"/>
    </source>
</evidence>
<reference evidence="8 9" key="1">
    <citation type="submission" date="2024-07" db="EMBL/GenBank/DDBJ databases">
        <title>Novosphingobium kalidii RD2P27.</title>
        <authorList>
            <person name="Sun J.-Q."/>
        </authorList>
    </citation>
    <scope>NUCLEOTIDE SEQUENCE [LARGE SCALE GENOMIC DNA]</scope>
    <source>
        <strain evidence="8 9">RD2P27</strain>
    </source>
</reference>
<protein>
    <recommendedName>
        <fullName evidence="2">histidine kinase</fullName>
        <ecNumber evidence="2">2.7.13.3</ecNumber>
    </recommendedName>
</protein>